<evidence type="ECO:0000313" key="2">
    <source>
        <dbReference type="EMBL" id="CAF30765.1"/>
    </source>
</evidence>
<proteinExistence type="predicted"/>
<dbReference type="eggNOG" id="arCOG00367">
    <property type="taxonomic scope" value="Archaea"/>
</dbReference>
<organism evidence="3">
    <name type="scientific">Methanococcus maripaludis (strain DSM 14266 / JCM 13030 / NBRC 101832 / S2 / LL)</name>
    <dbReference type="NCBI Taxonomy" id="267377"/>
    <lineage>
        <taxon>Archaea</taxon>
        <taxon>Methanobacteriati</taxon>
        <taxon>Methanobacteriota</taxon>
        <taxon>Methanomada group</taxon>
        <taxon>Methanococci</taxon>
        <taxon>Methanococcales</taxon>
        <taxon>Methanococcaceae</taxon>
        <taxon>Methanococcus</taxon>
    </lineage>
</organism>
<dbReference type="Pfam" id="PF09376">
    <property type="entry name" value="NurA"/>
    <property type="match status" value="1"/>
</dbReference>
<sequence>MYFMDYSKLLSKKEDICSKIKNIDFNFDYESYWNNCDFNNHSNAVFAGGDGSFNKIDYINYCLYISGAVSYIQKTGGRVEESVSSWDSNIILPYRYVQSRLSLYMLNMELKVALWNLKNKDIDYYLYDGSLYSLLIQTNNKISINGESLENSIFRYYELYGNEIKNKIFEEIDSKNINSSVEISNNSKFSEEEKIIHEQLEYLILLSEILKYREKIVGVAKTSKMNIYFKDALIPDLAIFSRCKNPGYSKPLDLVDEKINKNFYKNVEYFKKFGIDLKKLNYQFLKLDNNNGTLCITSFEELDEDFFSNIQKISVSGYPYILKKSHENVKIEKKEIEKFAKLLGIYEKTDRDSNLEY</sequence>
<name>Q6LXY5_METMP</name>
<dbReference type="STRING" id="267377.MMP1209"/>
<dbReference type="PATRIC" id="fig|267377.15.peg.1242"/>
<dbReference type="InterPro" id="IPR018977">
    <property type="entry name" value="NurA_domain"/>
</dbReference>
<dbReference type="SMART" id="SM00933">
    <property type="entry name" value="NurA"/>
    <property type="match status" value="1"/>
</dbReference>
<keyword evidence="3" id="KW-1185">Reference proteome</keyword>
<dbReference type="EnsemblBacteria" id="CAF30765">
    <property type="protein sequence ID" value="CAF30765"/>
    <property type="gene ID" value="MMP1209"/>
</dbReference>
<dbReference type="Proteomes" id="UP000000590">
    <property type="component" value="Chromosome"/>
</dbReference>
<protein>
    <recommendedName>
        <fullName evidence="1">NurA domain-containing protein</fullName>
    </recommendedName>
</protein>
<feature type="domain" description="NurA" evidence="1">
    <location>
        <begin position="44"/>
        <end position="331"/>
    </location>
</feature>
<evidence type="ECO:0000259" key="1">
    <source>
        <dbReference type="SMART" id="SM00933"/>
    </source>
</evidence>
<dbReference type="KEGG" id="mmp:MMP1209"/>
<dbReference type="HOGENOM" id="CLU_056881_0_0_2"/>
<dbReference type="AlphaFoldDB" id="Q6LXY5"/>
<gene>
    <name evidence="2" type="ordered locus">MMP1209</name>
</gene>
<evidence type="ECO:0000313" key="3">
    <source>
        <dbReference type="Proteomes" id="UP000000590"/>
    </source>
</evidence>
<accession>Q6LXY5</accession>
<reference evidence="2 3" key="1">
    <citation type="journal article" date="2004" name="J. Bacteriol.">
        <title>Complete genome sequence of the genetically tractable hydrogenotrophic methanogen Methanococcus maripaludis.</title>
        <authorList>
            <person name="Hendrickson E.L."/>
            <person name="Kaul R."/>
            <person name="Zhou Y."/>
            <person name="Bovee D."/>
            <person name="Chapman P."/>
            <person name="Chung J."/>
            <person name="Conway de Macario E."/>
            <person name="Dodsworth J.A."/>
            <person name="Gillett W."/>
            <person name="Graham D.E."/>
            <person name="Hackett M."/>
            <person name="Haydock A.K."/>
            <person name="Kang A."/>
            <person name="Land M.L."/>
            <person name="Levy R."/>
            <person name="Lie T.J."/>
            <person name="Major T.A."/>
            <person name="Moore B.C."/>
            <person name="Porat I."/>
            <person name="Palmeiri A."/>
            <person name="Rouse G."/>
            <person name="Saenphimmachak C."/>
            <person name="Soll D."/>
            <person name="Van Dien S."/>
            <person name="Wang T."/>
            <person name="Whitman W.B."/>
            <person name="Xia Q."/>
            <person name="Zhang Y."/>
            <person name="Larimer F.W."/>
            <person name="Olson M.V."/>
            <person name="Leigh J.A."/>
        </authorList>
    </citation>
    <scope>NUCLEOTIDE SEQUENCE [LARGE SCALE GENOMIC DNA]</scope>
    <source>
        <strain evidence="3">S2 / LL</strain>
    </source>
</reference>
<dbReference type="EMBL" id="BX950229">
    <property type="protein sequence ID" value="CAF30765.1"/>
    <property type="molecule type" value="Genomic_DNA"/>
</dbReference>